<dbReference type="RefSeq" id="WP_003760121.1">
    <property type="nucleotide sequence ID" value="NZ_CP094242.1"/>
</dbReference>
<reference evidence="2 4" key="1">
    <citation type="submission" date="2014-12" db="EMBL/GenBank/DDBJ databases">
        <title>Genome sequence of Morococcus cerebrosus.</title>
        <authorList>
            <person name="Shin S.-K."/>
            <person name="Yi H."/>
        </authorList>
    </citation>
    <scope>NUCLEOTIDE SEQUENCE [LARGE SCALE GENOMIC DNA]</scope>
    <source>
        <strain evidence="2 4">CIP 81.93</strain>
    </source>
</reference>
<reference evidence="3 5" key="2">
    <citation type="submission" date="2022-03" db="EMBL/GenBank/DDBJ databases">
        <title>Genome sequencing of Morococcus cerebrosus.</title>
        <authorList>
            <person name="Baek M.-G."/>
            <person name="Yi H."/>
        </authorList>
    </citation>
    <scope>NUCLEOTIDE SEQUENCE [LARGE SCALE GENOMIC DNA]</scope>
    <source>
        <strain evidence="3 5">CIP 81.93</strain>
    </source>
</reference>
<keyword evidence="1" id="KW-0812">Transmembrane</keyword>
<proteinExistence type="predicted"/>
<keyword evidence="1" id="KW-1133">Transmembrane helix</keyword>
<organism evidence="2 4">
    <name type="scientific">Morococcus cerebrosus</name>
    <dbReference type="NCBI Taxonomy" id="1056807"/>
    <lineage>
        <taxon>Bacteria</taxon>
        <taxon>Pseudomonadati</taxon>
        <taxon>Pseudomonadota</taxon>
        <taxon>Betaproteobacteria</taxon>
        <taxon>Neisseriales</taxon>
        <taxon>Neisseriaceae</taxon>
        <taxon>Morococcus</taxon>
    </lineage>
</organism>
<dbReference type="AlphaFoldDB" id="A0A0C1ELH7"/>
<evidence type="ECO:0000313" key="2">
    <source>
        <dbReference type="EMBL" id="KIC13105.1"/>
    </source>
</evidence>
<dbReference type="EMBL" id="JUFZ01000008">
    <property type="protein sequence ID" value="KIC13105.1"/>
    <property type="molecule type" value="Genomic_DNA"/>
</dbReference>
<evidence type="ECO:0000313" key="5">
    <source>
        <dbReference type="Proteomes" id="UP000829504"/>
    </source>
</evidence>
<feature type="transmembrane region" description="Helical" evidence="1">
    <location>
        <begin position="15"/>
        <end position="40"/>
    </location>
</feature>
<keyword evidence="5" id="KW-1185">Reference proteome</keyword>
<name>A0A0C1ELH7_9NEIS</name>
<dbReference type="PATRIC" id="fig|1056807.3.peg.184"/>
<keyword evidence="1" id="KW-0472">Membrane</keyword>
<dbReference type="Proteomes" id="UP000829504">
    <property type="component" value="Chromosome"/>
</dbReference>
<gene>
    <name evidence="2" type="ORF">MCC93_01910</name>
    <name evidence="3" type="ORF">MON37_04360</name>
</gene>
<evidence type="ECO:0000313" key="3">
    <source>
        <dbReference type="EMBL" id="UNV88167.1"/>
    </source>
</evidence>
<sequence>MADKRKPDAHPSDKFILAMIVMAVFLVIIIGGGFIAVEYFKAHPEVFELKPPAK</sequence>
<evidence type="ECO:0000313" key="4">
    <source>
        <dbReference type="Proteomes" id="UP000031390"/>
    </source>
</evidence>
<protein>
    <submittedName>
        <fullName evidence="2">Uncharacterized protein</fullName>
    </submittedName>
</protein>
<evidence type="ECO:0000256" key="1">
    <source>
        <dbReference type="SAM" id="Phobius"/>
    </source>
</evidence>
<dbReference type="Proteomes" id="UP000031390">
    <property type="component" value="Unassembled WGS sequence"/>
</dbReference>
<accession>A0A0C1ELH7</accession>
<dbReference type="EMBL" id="CP094242">
    <property type="protein sequence ID" value="UNV88167.1"/>
    <property type="molecule type" value="Genomic_DNA"/>
</dbReference>